<dbReference type="EMBL" id="BSYA01000111">
    <property type="protein sequence ID" value="GMG33055.1"/>
    <property type="molecule type" value="Genomic_DNA"/>
</dbReference>
<accession>A0AAN4YNH3</accession>
<evidence type="ECO:0000313" key="1">
    <source>
        <dbReference type="EMBL" id="GMG33055.1"/>
    </source>
</evidence>
<sequence>MKFWYETTNGREWEETPVNEVSPNRKDKNKFLERDAIQTFLSPPGLIRLFNYFLDLTVEKSAERMDDEGTLVA</sequence>
<proteinExistence type="predicted"/>
<dbReference type="Proteomes" id="UP001165205">
    <property type="component" value="Unassembled WGS sequence"/>
</dbReference>
<evidence type="ECO:0000313" key="2">
    <source>
        <dbReference type="Proteomes" id="UP001165205"/>
    </source>
</evidence>
<protein>
    <submittedName>
        <fullName evidence="1">Unnamed protein product</fullName>
    </submittedName>
</protein>
<organism evidence="1 2">
    <name type="scientific">Aspergillus oryzae</name>
    <name type="common">Yellow koji mold</name>
    <dbReference type="NCBI Taxonomy" id="5062"/>
    <lineage>
        <taxon>Eukaryota</taxon>
        <taxon>Fungi</taxon>
        <taxon>Dikarya</taxon>
        <taxon>Ascomycota</taxon>
        <taxon>Pezizomycotina</taxon>
        <taxon>Eurotiomycetes</taxon>
        <taxon>Eurotiomycetidae</taxon>
        <taxon>Eurotiales</taxon>
        <taxon>Aspergillaceae</taxon>
        <taxon>Aspergillus</taxon>
        <taxon>Aspergillus subgen. Circumdati</taxon>
    </lineage>
</organism>
<dbReference type="AlphaFoldDB" id="A0AAN4YNH3"/>
<name>A0AAN4YNH3_ASPOZ</name>
<gene>
    <name evidence="1" type="ORF">Aory04_000865000</name>
</gene>
<comment type="caution">
    <text evidence="1">The sequence shown here is derived from an EMBL/GenBank/DDBJ whole genome shotgun (WGS) entry which is preliminary data.</text>
</comment>
<reference evidence="1" key="1">
    <citation type="submission" date="2023-04" db="EMBL/GenBank/DDBJ databases">
        <title>Aspergillus oryzae NBRC 4228.</title>
        <authorList>
            <person name="Ichikawa N."/>
            <person name="Sato H."/>
            <person name="Tonouchi N."/>
        </authorList>
    </citation>
    <scope>NUCLEOTIDE SEQUENCE</scope>
    <source>
        <strain evidence="1">NBRC 4228</strain>
    </source>
</reference>